<evidence type="ECO:0000313" key="1">
    <source>
        <dbReference type="EMBL" id="MCF4123666.1"/>
    </source>
</evidence>
<evidence type="ECO:0000313" key="2">
    <source>
        <dbReference type="Proteomes" id="UP001165405"/>
    </source>
</evidence>
<dbReference type="GO" id="GO:0005524">
    <property type="term" value="F:ATP binding"/>
    <property type="evidence" value="ECO:0007669"/>
    <property type="project" value="UniProtKB-KW"/>
</dbReference>
<dbReference type="SUPFAM" id="SSF52540">
    <property type="entry name" value="P-loop containing nucleoside triphosphate hydrolases"/>
    <property type="match status" value="1"/>
</dbReference>
<dbReference type="InterPro" id="IPR027417">
    <property type="entry name" value="P-loop_NTPase"/>
</dbReference>
<keyword evidence="1" id="KW-0067">ATP-binding</keyword>
<proteinExistence type="predicted"/>
<dbReference type="EMBL" id="JAKGSG010000066">
    <property type="protein sequence ID" value="MCF4123666.1"/>
    <property type="molecule type" value="Genomic_DNA"/>
</dbReference>
<gene>
    <name evidence="1" type="ORF">L1785_22140</name>
</gene>
<protein>
    <submittedName>
        <fullName evidence="1">ATP-binding protein</fullName>
    </submittedName>
</protein>
<reference evidence="1" key="1">
    <citation type="submission" date="2022-01" db="EMBL/GenBank/DDBJ databases">
        <title>Antribacter sp. nov., isolated from Guizhou of China.</title>
        <authorList>
            <person name="Chengliang C."/>
            <person name="Ya Z."/>
        </authorList>
    </citation>
    <scope>NUCLEOTIDE SEQUENCE</scope>
    <source>
        <strain evidence="1">KLBMP 9083</strain>
    </source>
</reference>
<name>A0AA41QJ54_9MICO</name>
<dbReference type="AlphaFoldDB" id="A0AA41QJ54"/>
<dbReference type="RefSeq" id="WP_236091417.1">
    <property type="nucleotide sequence ID" value="NZ_JAKGSG010000066.1"/>
</dbReference>
<comment type="caution">
    <text evidence="1">The sequence shown here is derived from an EMBL/GenBank/DDBJ whole genome shotgun (WGS) entry which is preliminary data.</text>
</comment>
<organism evidence="1 2">
    <name type="scientific">Antribacter soli</name>
    <dbReference type="NCBI Taxonomy" id="2910976"/>
    <lineage>
        <taxon>Bacteria</taxon>
        <taxon>Bacillati</taxon>
        <taxon>Actinomycetota</taxon>
        <taxon>Actinomycetes</taxon>
        <taxon>Micrococcales</taxon>
        <taxon>Promicromonosporaceae</taxon>
        <taxon>Antribacter</taxon>
    </lineage>
</organism>
<sequence>MNAAGEIERTHVAALVTPVKESWRVRRDRRRAAKAFQAQATTRPGPPTTPERVHYLPRNGEPGPAALRSPIGLRVPKHQDTSATWSAAYPFLAGGGLGADGVFVGQDRTAGSSFVFDPWVLYQQGEITAPNVVIAGIVGAGKSALAKSLYLRSLAFGRRVYVPCDPKGEHTPIAEAVGGKAIQLGPGLPARLNPLDPGPRPSGVSDDEWATQVTARRRTLLGALAETTLGRALTPVEHTTIDVALAVAVRAADDVPVLPQVIDRLLEPHRDDDPDGRLVEDGRPVAHALRRLVAGDLAGMFDGPSTVVFDPSLPMLSLDLSRVAENSTALSVLMTCASAWMESALADPAGGQRWVVYDEAWRLMAHPALLRRMDAQWRLARHYGIANLLVFHKLSDLDSVGDHGSAARAIANSLLANAETRIIYRQETDQLGLTAKSLGLTAVERARLPFLGVGEGLWKIRNQAYLVQHQLHDAEAALYDSSGRMRHAS</sequence>
<accession>A0AA41QJ54</accession>
<dbReference type="Proteomes" id="UP001165405">
    <property type="component" value="Unassembled WGS sequence"/>
</dbReference>
<keyword evidence="1" id="KW-0547">Nucleotide-binding</keyword>
<keyword evidence="2" id="KW-1185">Reference proteome</keyword>
<dbReference type="Gene3D" id="3.40.50.300">
    <property type="entry name" value="P-loop containing nucleotide triphosphate hydrolases"/>
    <property type="match status" value="2"/>
</dbReference>